<feature type="domain" description="DUF2383" evidence="2">
    <location>
        <begin position="10"/>
        <end position="115"/>
    </location>
</feature>
<dbReference type="KEGG" id="tee:Tel_04290"/>
<reference evidence="3" key="1">
    <citation type="submission" date="2015-10" db="EMBL/GenBank/DDBJ databases">
        <title>Description of Candidatus Tenderia electrophaga gen. nov, sp. nov., an Uncultivated Electroautotroph from a Biocathode Enrichment.</title>
        <authorList>
            <person name="Eddie B.J."/>
            <person name="Malanoski A.P."/>
            <person name="Wang Z."/>
            <person name="Hall R.J."/>
            <person name="Oh S.D."/>
            <person name="Heiner C."/>
            <person name="Lin B."/>
            <person name="Strycharz-Glaven S.M."/>
        </authorList>
    </citation>
    <scope>NUCLEOTIDE SEQUENCE [LARGE SCALE GENOMIC DNA]</scope>
    <source>
        <strain evidence="3">NRL1</strain>
    </source>
</reference>
<dbReference type="Proteomes" id="UP000055136">
    <property type="component" value="Chromosome"/>
</dbReference>
<dbReference type="SUPFAM" id="SSF47240">
    <property type="entry name" value="Ferritin-like"/>
    <property type="match status" value="1"/>
</dbReference>
<dbReference type="AlphaFoldDB" id="A0A0S2TB92"/>
<dbReference type="InterPro" id="IPR012347">
    <property type="entry name" value="Ferritin-like"/>
</dbReference>
<evidence type="ECO:0000256" key="1">
    <source>
        <dbReference type="SAM" id="Coils"/>
    </source>
</evidence>
<name>A0A0S2TB92_9GAMM</name>
<proteinExistence type="predicted"/>
<feature type="coiled-coil region" evidence="1">
    <location>
        <begin position="85"/>
        <end position="112"/>
    </location>
</feature>
<dbReference type="EMBL" id="CP013099">
    <property type="protein sequence ID" value="ALP52424.1"/>
    <property type="molecule type" value="Genomic_DNA"/>
</dbReference>
<keyword evidence="4" id="KW-1185">Reference proteome</keyword>
<evidence type="ECO:0000313" key="3">
    <source>
        <dbReference type="EMBL" id="ALP52424.1"/>
    </source>
</evidence>
<keyword evidence="1" id="KW-0175">Coiled coil</keyword>
<dbReference type="Pfam" id="PF09537">
    <property type="entry name" value="DUF2383"/>
    <property type="match status" value="1"/>
</dbReference>
<accession>A0A0S2TB92</accession>
<dbReference type="STRING" id="1748243.Tel_04290"/>
<dbReference type="Gene3D" id="1.20.1260.10">
    <property type="match status" value="1"/>
</dbReference>
<dbReference type="InterPro" id="IPR009078">
    <property type="entry name" value="Ferritin-like_SF"/>
</dbReference>
<evidence type="ECO:0000313" key="4">
    <source>
        <dbReference type="Proteomes" id="UP000055136"/>
    </source>
</evidence>
<gene>
    <name evidence="3" type="ORF">Tel_04290</name>
</gene>
<evidence type="ECO:0000259" key="2">
    <source>
        <dbReference type="Pfam" id="PF09537"/>
    </source>
</evidence>
<sequence length="146" mass="16298">MILRNDGSVALDKITHACQVAADHYQKFADSVDSDDLSNMFRRLAAMHRGQVACLDSLVRGMGELPSRPDPDLETLQRLGVWLRAAMADRERDVLLHKAEDLERDVKNAIEEALRHELPDGEISIINEMHANAGAALAQFSRALRK</sequence>
<protein>
    <recommendedName>
        <fullName evidence="2">DUF2383 domain-containing protein</fullName>
    </recommendedName>
</protein>
<organism evidence="3 4">
    <name type="scientific">Candidatus Tenderia electrophaga</name>
    <dbReference type="NCBI Taxonomy" id="1748243"/>
    <lineage>
        <taxon>Bacteria</taxon>
        <taxon>Pseudomonadati</taxon>
        <taxon>Pseudomonadota</taxon>
        <taxon>Gammaproteobacteria</taxon>
        <taxon>Candidatus Tenderiales</taxon>
        <taxon>Candidatus Tenderiaceae</taxon>
        <taxon>Candidatus Tenderia</taxon>
    </lineage>
</organism>
<dbReference type="InterPro" id="IPR019052">
    <property type="entry name" value="DUF2383"/>
</dbReference>